<feature type="transmembrane region" description="Helical" evidence="7">
    <location>
        <begin position="276"/>
        <end position="297"/>
    </location>
</feature>
<feature type="transmembrane region" description="Helical" evidence="7">
    <location>
        <begin position="400"/>
        <end position="419"/>
    </location>
</feature>
<dbReference type="SUPFAM" id="SSF103473">
    <property type="entry name" value="MFS general substrate transporter"/>
    <property type="match status" value="1"/>
</dbReference>
<reference evidence="9 10" key="1">
    <citation type="journal article" date="2010" name="Stand. Genomic Sci.">
        <title>Complete genome sequence of Arcanobacterium haemolyticum type strain (11018).</title>
        <authorList>
            <person name="Yasawong M."/>
            <person name="Teshima H."/>
            <person name="Lapidus A."/>
            <person name="Nolan M."/>
            <person name="Lucas S."/>
            <person name="Glavina Del Rio T."/>
            <person name="Tice H."/>
            <person name="Cheng J."/>
            <person name="Bruce D."/>
            <person name="Detter C."/>
            <person name="Tapia R."/>
            <person name="Han C."/>
            <person name="Goodwin L."/>
            <person name="Pitluck S."/>
            <person name="Liolios K."/>
            <person name="Ivanova N."/>
            <person name="Mavromatis K."/>
            <person name="Mikhailova N."/>
            <person name="Pati A."/>
            <person name="Chen A."/>
            <person name="Palaniappan K."/>
            <person name="Land M."/>
            <person name="Hauser L."/>
            <person name="Chang Y."/>
            <person name="Jeffries C."/>
            <person name="Rohde M."/>
            <person name="Sikorski J."/>
            <person name="Pukall R."/>
            <person name="Goker M."/>
            <person name="Woyke T."/>
            <person name="Bristow J."/>
            <person name="Eisen J."/>
            <person name="Markowitz V."/>
            <person name="Hugenholtz P."/>
            <person name="Kyrpides N."/>
            <person name="Klenk H."/>
        </authorList>
    </citation>
    <scope>NUCLEOTIDE SEQUENCE [LARGE SCALE GENOMIC DNA]</scope>
    <source>
        <strain evidence="10">ATCC 9345 / DSM 20595 / CCUG 17215 / LMG 16163 / NBRC 15585 / NCTC 8452 / 11018</strain>
    </source>
</reference>
<keyword evidence="4 7" id="KW-0812">Transmembrane</keyword>
<dbReference type="PROSITE" id="PS00217">
    <property type="entry name" value="SUGAR_TRANSPORT_2"/>
    <property type="match status" value="1"/>
</dbReference>
<dbReference type="AlphaFoldDB" id="D7BK81"/>
<feature type="transmembrane region" description="Helical" evidence="7">
    <location>
        <begin position="368"/>
        <end position="388"/>
    </location>
</feature>
<evidence type="ECO:0000256" key="2">
    <source>
        <dbReference type="ARBA" id="ARBA00010992"/>
    </source>
</evidence>
<feature type="transmembrane region" description="Helical" evidence="7">
    <location>
        <begin position="309"/>
        <end position="327"/>
    </location>
</feature>
<dbReference type="eggNOG" id="COG2814">
    <property type="taxonomic scope" value="Bacteria"/>
</dbReference>
<feature type="transmembrane region" description="Helical" evidence="7">
    <location>
        <begin position="243"/>
        <end position="264"/>
    </location>
</feature>
<feature type="transmembrane region" description="Helical" evidence="7">
    <location>
        <begin position="108"/>
        <end position="130"/>
    </location>
</feature>
<evidence type="ECO:0000256" key="7">
    <source>
        <dbReference type="SAM" id="Phobius"/>
    </source>
</evidence>
<dbReference type="InterPro" id="IPR005828">
    <property type="entry name" value="MFS_sugar_transport-like"/>
</dbReference>
<dbReference type="Proteomes" id="UP000000376">
    <property type="component" value="Chromosome"/>
</dbReference>
<dbReference type="GO" id="GO:0005886">
    <property type="term" value="C:plasma membrane"/>
    <property type="evidence" value="ECO:0007669"/>
    <property type="project" value="UniProtKB-SubCell"/>
</dbReference>
<evidence type="ECO:0000256" key="5">
    <source>
        <dbReference type="ARBA" id="ARBA00022989"/>
    </source>
</evidence>
<feature type="transmembrane region" description="Helical" evidence="7">
    <location>
        <begin position="333"/>
        <end position="356"/>
    </location>
</feature>
<dbReference type="InterPro" id="IPR050814">
    <property type="entry name" value="Myo-inositol_Transporter"/>
</dbReference>
<dbReference type="InterPro" id="IPR020846">
    <property type="entry name" value="MFS_dom"/>
</dbReference>
<sequence>MAQNLDDMPVTPFLRKVIAFSSGGPFLEGYVLSIVSVAFLQMQPELNIDNHWSGLIGVAALVGLTFGALIGGWVTDQLGRKKMFIIDLAVIIILSLLFFGATSALHVAILRFLIGVAIGADYPIATAIIAEFAPRKYRAVCLGIIAAVWYLGANVAWIVGYALADVTGSWRWMLASSVIPCLIILVGRWSIPESPRWLYAQGRTEEAHKIVESIYGCRLVIEEEVTPTSTYRSLLQGTYMRRVLFVSTIWLCQVIPMFGIYTYGPQLMQEMGLGDGSSALIGEVIIGTLFMLGTIPAMILSEKWGRRPLIIWSFLGMTVSTAALGIIPNTSALMVVMCFGFYALCSGGPGNLQWLYPNELFPTDVRASAMGLATALSRIGTVVSIYILPAALDSYGQGPIMLGAAVISLIGLAVSIAWAPETRGLPLSVTSSKNFTGR</sequence>
<keyword evidence="6 7" id="KW-0472">Membrane</keyword>
<dbReference type="PANTHER" id="PTHR48020:SF12">
    <property type="entry name" value="PROTON MYO-INOSITOL COTRANSPORTER"/>
    <property type="match status" value="1"/>
</dbReference>
<name>D7BK81_ARCHD</name>
<dbReference type="GO" id="GO:0022857">
    <property type="term" value="F:transmembrane transporter activity"/>
    <property type="evidence" value="ECO:0007669"/>
    <property type="project" value="InterPro"/>
</dbReference>
<dbReference type="PROSITE" id="PS00216">
    <property type="entry name" value="SUGAR_TRANSPORT_1"/>
    <property type="match status" value="1"/>
</dbReference>
<dbReference type="EMBL" id="CP002045">
    <property type="protein sequence ID" value="ADH93061.1"/>
    <property type="molecule type" value="Genomic_DNA"/>
</dbReference>
<keyword evidence="10" id="KW-1185">Reference proteome</keyword>
<gene>
    <name evidence="9" type="ordered locus">Arch_1359</name>
</gene>
<dbReference type="STRING" id="644284.Arch_1359"/>
<dbReference type="InterPro" id="IPR036259">
    <property type="entry name" value="MFS_trans_sf"/>
</dbReference>
<feature type="domain" description="Major facilitator superfamily (MFS) profile" evidence="8">
    <location>
        <begin position="17"/>
        <end position="423"/>
    </location>
</feature>
<keyword evidence="3" id="KW-0813">Transport</keyword>
<feature type="transmembrane region" description="Helical" evidence="7">
    <location>
        <begin position="170"/>
        <end position="191"/>
    </location>
</feature>
<feature type="transmembrane region" description="Helical" evidence="7">
    <location>
        <begin position="84"/>
        <end position="102"/>
    </location>
</feature>
<protein>
    <submittedName>
        <fullName evidence="9">General substrate transporter</fullName>
    </submittedName>
</protein>
<dbReference type="OrthoDB" id="9787026at2"/>
<evidence type="ECO:0000256" key="1">
    <source>
        <dbReference type="ARBA" id="ARBA00004651"/>
    </source>
</evidence>
<evidence type="ECO:0000256" key="4">
    <source>
        <dbReference type="ARBA" id="ARBA00022692"/>
    </source>
</evidence>
<evidence type="ECO:0000256" key="3">
    <source>
        <dbReference type="ARBA" id="ARBA00022448"/>
    </source>
</evidence>
<feature type="transmembrane region" description="Helical" evidence="7">
    <location>
        <begin position="17"/>
        <end position="40"/>
    </location>
</feature>
<dbReference type="PROSITE" id="PS50850">
    <property type="entry name" value="MFS"/>
    <property type="match status" value="1"/>
</dbReference>
<feature type="transmembrane region" description="Helical" evidence="7">
    <location>
        <begin position="142"/>
        <end position="164"/>
    </location>
</feature>
<comment type="subcellular location">
    <subcellularLocation>
        <location evidence="1">Cell membrane</location>
        <topology evidence="1">Multi-pass membrane protein</topology>
    </subcellularLocation>
</comment>
<dbReference type="CDD" id="cd17316">
    <property type="entry name" value="MFS_SV2_like"/>
    <property type="match status" value="1"/>
</dbReference>
<evidence type="ECO:0000313" key="9">
    <source>
        <dbReference type="EMBL" id="ADH93061.1"/>
    </source>
</evidence>
<dbReference type="KEGG" id="ahe:Arch_1359"/>
<evidence type="ECO:0000313" key="10">
    <source>
        <dbReference type="Proteomes" id="UP000000376"/>
    </source>
</evidence>
<dbReference type="Pfam" id="PF00083">
    <property type="entry name" value="Sugar_tr"/>
    <property type="match status" value="1"/>
</dbReference>
<feature type="transmembrane region" description="Helical" evidence="7">
    <location>
        <begin position="52"/>
        <end position="72"/>
    </location>
</feature>
<dbReference type="PANTHER" id="PTHR48020">
    <property type="entry name" value="PROTON MYO-INOSITOL COTRANSPORTER"/>
    <property type="match status" value="1"/>
</dbReference>
<evidence type="ECO:0000259" key="8">
    <source>
        <dbReference type="PROSITE" id="PS50850"/>
    </source>
</evidence>
<dbReference type="InterPro" id="IPR005829">
    <property type="entry name" value="Sugar_transporter_CS"/>
</dbReference>
<dbReference type="Gene3D" id="1.20.1250.20">
    <property type="entry name" value="MFS general substrate transporter like domains"/>
    <property type="match status" value="1"/>
</dbReference>
<dbReference type="HOGENOM" id="CLU_001265_46_6_11"/>
<comment type="similarity">
    <text evidence="2">Belongs to the major facilitator superfamily. Sugar transporter (TC 2.A.1.1) family.</text>
</comment>
<organism evidence="9 10">
    <name type="scientific">Arcanobacterium haemolyticum (strain ATCC 9345 / DSM 20595 / CCM 5947 / CCUG 17215 / LMG 16163 / NBRC 15585 / NCTC 8452 / 11018)</name>
    <dbReference type="NCBI Taxonomy" id="644284"/>
    <lineage>
        <taxon>Bacteria</taxon>
        <taxon>Bacillati</taxon>
        <taxon>Actinomycetota</taxon>
        <taxon>Actinomycetes</taxon>
        <taxon>Actinomycetales</taxon>
        <taxon>Actinomycetaceae</taxon>
        <taxon>Arcanobacterium</taxon>
    </lineage>
</organism>
<evidence type="ECO:0000256" key="6">
    <source>
        <dbReference type="ARBA" id="ARBA00023136"/>
    </source>
</evidence>
<keyword evidence="5 7" id="KW-1133">Transmembrane helix</keyword>
<accession>D7BK81</accession>
<proteinExistence type="inferred from homology"/>